<gene>
    <name evidence="1" type="ORF">ERS852411_03747</name>
</gene>
<dbReference type="AlphaFoldDB" id="A0A174S9R7"/>
<proteinExistence type="predicted"/>
<protein>
    <submittedName>
        <fullName evidence="1">Uncharacterized protein</fullName>
    </submittedName>
</protein>
<sequence length="92" mass="10293">MLSSSVMSEMMVGFSSGVVELAPRKPPPLVPRCLMETREAMGPMAMSCWVPSMVVTVWLAMKFWGAPCHTRISVTIMEKGIRMRVVMRTRST</sequence>
<dbReference type="EMBL" id="CYZT01000563">
    <property type="protein sequence ID" value="CUP92000.1"/>
    <property type="molecule type" value="Genomic_DNA"/>
</dbReference>
<dbReference type="Proteomes" id="UP000095746">
    <property type="component" value="Unassembled WGS sequence"/>
</dbReference>
<reference evidence="1 2" key="1">
    <citation type="submission" date="2015-09" db="EMBL/GenBank/DDBJ databases">
        <authorList>
            <consortium name="Pathogen Informatics"/>
        </authorList>
    </citation>
    <scope>NUCLEOTIDE SEQUENCE [LARGE SCALE GENOMIC DNA]</scope>
    <source>
        <strain evidence="1 2">2789STDY5608854</strain>
    </source>
</reference>
<evidence type="ECO:0000313" key="2">
    <source>
        <dbReference type="Proteomes" id="UP000095746"/>
    </source>
</evidence>
<evidence type="ECO:0000313" key="1">
    <source>
        <dbReference type="EMBL" id="CUP92000.1"/>
    </source>
</evidence>
<name>A0A174S9R7_FLAPL</name>
<organism evidence="1 2">
    <name type="scientific">Flavonifractor plautii</name>
    <name type="common">Fusobacterium plautii</name>
    <dbReference type="NCBI Taxonomy" id="292800"/>
    <lineage>
        <taxon>Bacteria</taxon>
        <taxon>Bacillati</taxon>
        <taxon>Bacillota</taxon>
        <taxon>Clostridia</taxon>
        <taxon>Eubacteriales</taxon>
        <taxon>Oscillospiraceae</taxon>
        <taxon>Flavonifractor</taxon>
    </lineage>
</organism>
<accession>A0A174S9R7</accession>